<gene>
    <name evidence="1" type="ORF">Nepgr_009464</name>
</gene>
<accession>A0AAD3SBC1</accession>
<reference evidence="1" key="1">
    <citation type="submission" date="2023-05" db="EMBL/GenBank/DDBJ databases">
        <title>Nepenthes gracilis genome sequencing.</title>
        <authorList>
            <person name="Fukushima K."/>
        </authorList>
    </citation>
    <scope>NUCLEOTIDE SEQUENCE</scope>
    <source>
        <strain evidence="1">SING2019-196</strain>
    </source>
</reference>
<dbReference type="Proteomes" id="UP001279734">
    <property type="component" value="Unassembled WGS sequence"/>
</dbReference>
<dbReference type="InterPro" id="IPR025322">
    <property type="entry name" value="PADRE_dom"/>
</dbReference>
<dbReference type="AlphaFoldDB" id="A0AAD3SBC1"/>
<sequence length="212" mass="23463">MGNAWLNPCCKPSRKLTAKLILAEGTTRTLTGKKLAGEIMFEFPDCMVLHADSFFIGHRIPALAVEDELIMGHTYFVLPIDRLPTNSILSPSSLPALMNPSSSPRALPMARTGDPSPFEYIRGTSSGVLIKVVPEFITRLLSDGEDLSRNSGSCSSSPLICSTPELRKQYQQLVRPKEQVWSPKLATISEYNVRLSPCRFIGLELKQKEREG</sequence>
<organism evidence="1 2">
    <name type="scientific">Nepenthes gracilis</name>
    <name type="common">Slender pitcher plant</name>
    <dbReference type="NCBI Taxonomy" id="150966"/>
    <lineage>
        <taxon>Eukaryota</taxon>
        <taxon>Viridiplantae</taxon>
        <taxon>Streptophyta</taxon>
        <taxon>Embryophyta</taxon>
        <taxon>Tracheophyta</taxon>
        <taxon>Spermatophyta</taxon>
        <taxon>Magnoliopsida</taxon>
        <taxon>eudicotyledons</taxon>
        <taxon>Gunneridae</taxon>
        <taxon>Pentapetalae</taxon>
        <taxon>Caryophyllales</taxon>
        <taxon>Nepenthaceae</taxon>
        <taxon>Nepenthes</taxon>
    </lineage>
</organism>
<evidence type="ECO:0000313" key="1">
    <source>
        <dbReference type="EMBL" id="GMH07624.1"/>
    </source>
</evidence>
<protein>
    <submittedName>
        <fullName evidence="1">Uncharacterized protein</fullName>
    </submittedName>
</protein>
<dbReference type="Pfam" id="PF14009">
    <property type="entry name" value="PADRE"/>
    <property type="match status" value="1"/>
</dbReference>
<proteinExistence type="predicted"/>
<name>A0AAD3SBC1_NEPGR</name>
<evidence type="ECO:0000313" key="2">
    <source>
        <dbReference type="Proteomes" id="UP001279734"/>
    </source>
</evidence>
<comment type="caution">
    <text evidence="1">The sequence shown here is derived from an EMBL/GenBank/DDBJ whole genome shotgun (WGS) entry which is preliminary data.</text>
</comment>
<keyword evidence="2" id="KW-1185">Reference proteome</keyword>
<dbReference type="EMBL" id="BSYO01000007">
    <property type="protein sequence ID" value="GMH07624.1"/>
    <property type="molecule type" value="Genomic_DNA"/>
</dbReference>
<dbReference type="PANTHER" id="PTHR33052">
    <property type="entry name" value="DUF4228 DOMAIN PROTEIN-RELATED"/>
    <property type="match status" value="1"/>
</dbReference>